<dbReference type="AlphaFoldDB" id="A0A4D6Y3K8"/>
<dbReference type="InterPro" id="IPR028976">
    <property type="entry name" value="CheC-like_sf"/>
</dbReference>
<dbReference type="PANTHER" id="PTHR30034:SF6">
    <property type="entry name" value="YOP PROTEINS TRANSLOCATION PROTEIN Q"/>
    <property type="match status" value="1"/>
</dbReference>
<reference evidence="13 14" key="2">
    <citation type="submission" date="2019-05" db="EMBL/GenBank/DDBJ databases">
        <title>Genome evolution of the obligate endosymbiont Buchnera aphidicola.</title>
        <authorList>
            <person name="Moran N.A."/>
        </authorList>
    </citation>
    <scope>NUCLEOTIDE SEQUENCE [LARGE SCALE GENOMIC DNA]</scope>
    <source>
        <strain evidence="13 14">Mst</strain>
    </source>
</reference>
<dbReference type="GO" id="GO:0005886">
    <property type="term" value="C:plasma membrane"/>
    <property type="evidence" value="ECO:0007669"/>
    <property type="project" value="UniProtKB-SubCell"/>
</dbReference>
<evidence type="ECO:0000256" key="5">
    <source>
        <dbReference type="ARBA" id="ARBA00021898"/>
    </source>
</evidence>
<evidence type="ECO:0000256" key="3">
    <source>
        <dbReference type="ARBA" id="ARBA00009226"/>
    </source>
</evidence>
<comment type="function">
    <text evidence="11">FliM is one of three proteins (FliG, FliN, FliM) that forms the rotor-mounted switch complex (C ring), located at the base of the basal body. This complex interacts with the CheY and CheZ chemotaxis proteins, in addition to contacting components of the motor that determine the direction of flagellar rotation.</text>
</comment>
<evidence type="ECO:0000256" key="9">
    <source>
        <dbReference type="ARBA" id="ARBA00023136"/>
    </source>
</evidence>
<gene>
    <name evidence="13" type="ORF">D9V75_00365</name>
</gene>
<evidence type="ECO:0000256" key="2">
    <source>
        <dbReference type="ARBA" id="ARBA00004202"/>
    </source>
</evidence>
<dbReference type="EMBL" id="CP034861">
    <property type="protein sequence ID" value="QCI24186.1"/>
    <property type="molecule type" value="Genomic_DNA"/>
</dbReference>
<dbReference type="Pfam" id="PF02154">
    <property type="entry name" value="FliM"/>
    <property type="match status" value="1"/>
</dbReference>
<keyword evidence="9" id="KW-0472">Membrane</keyword>
<dbReference type="GO" id="GO:0050918">
    <property type="term" value="P:positive chemotaxis"/>
    <property type="evidence" value="ECO:0007669"/>
    <property type="project" value="TreeGrafter"/>
</dbReference>
<comment type="subcellular location">
    <subcellularLocation>
        <location evidence="1">Bacterial flagellum basal body</location>
    </subcellularLocation>
    <subcellularLocation>
        <location evidence="2">Cell membrane</location>
        <topology evidence="2">Peripheral membrane protein</topology>
    </subcellularLocation>
</comment>
<dbReference type="Proteomes" id="UP000298673">
    <property type="component" value="Chromosome"/>
</dbReference>
<dbReference type="Pfam" id="PF01052">
    <property type="entry name" value="FliMN_C"/>
    <property type="match status" value="2"/>
</dbReference>
<dbReference type="Gene3D" id="3.40.1550.10">
    <property type="entry name" value="CheC-like"/>
    <property type="match status" value="1"/>
</dbReference>
<keyword evidence="8" id="KW-0283">Flagellar rotation</keyword>
<evidence type="ECO:0000256" key="1">
    <source>
        <dbReference type="ARBA" id="ARBA00004117"/>
    </source>
</evidence>
<dbReference type="RefSeq" id="WP_158343176.1">
    <property type="nucleotide sequence ID" value="NZ_CP034861.1"/>
</dbReference>
<dbReference type="GO" id="GO:0071978">
    <property type="term" value="P:bacterial-type flagellum-dependent swarming motility"/>
    <property type="evidence" value="ECO:0007669"/>
    <property type="project" value="TreeGrafter"/>
</dbReference>
<keyword evidence="7" id="KW-0145">Chemotaxis</keyword>
<dbReference type="GO" id="GO:0003774">
    <property type="term" value="F:cytoskeletal motor activity"/>
    <property type="evidence" value="ECO:0007669"/>
    <property type="project" value="InterPro"/>
</dbReference>
<evidence type="ECO:0000313" key="14">
    <source>
        <dbReference type="Proteomes" id="UP000298673"/>
    </source>
</evidence>
<comment type="similarity">
    <text evidence="3">Belongs to the FliN/MopA/SpaO family.</text>
</comment>
<dbReference type="Gene3D" id="2.30.330.10">
    <property type="entry name" value="SpoA-like"/>
    <property type="match status" value="1"/>
</dbReference>
<dbReference type="OrthoDB" id="6553180at2"/>
<dbReference type="GO" id="GO:0009425">
    <property type="term" value="C:bacterial-type flagellum basal body"/>
    <property type="evidence" value="ECO:0007669"/>
    <property type="project" value="UniProtKB-SubCell"/>
</dbReference>
<sequence>MGKSNNFHNKLKKVYSREENLKNFITQEEINELEEINYNFIHEIIKNLSDFSKGFVKLTSYSINIESNFFIEKPQFKIYSNLIETFHFQKKSFIFLSSNFLPTLIDVLFGGNGCFQEDEKKTKITYTEYLINTKLIKIILESFTNACKKFFLIKMKFINTKILFHLKDFNHNSTKTIISRFNLYINNVKVYFIFLIPLSIVKKLKNSTFISSKKVLNLEGNDLKTISIDDLDDVKLEIIVKLNGISVSESQLSNLSVGNIFSIQNPNKIIALIEKKQILLGYYKSYNDKSAFLVKEFINDNLNSITTRNISMSNLKKNIAKKNFDNSKKLINSKKNINHESCYFNEASVSDHNIKNNTLYDSKKEISHKNIIENLPVNITVQLGKLKIKIKDFLNLSKDNVLILDKSIQEPLDVFMNDCLIASGEIVFLENKYGLRITEVKNNFKKKLV</sequence>
<comment type="similarity">
    <text evidence="4">Belongs to the FliM family.</text>
</comment>
<evidence type="ECO:0000256" key="4">
    <source>
        <dbReference type="ARBA" id="ARBA00011049"/>
    </source>
</evidence>
<evidence type="ECO:0000256" key="10">
    <source>
        <dbReference type="ARBA" id="ARBA00023143"/>
    </source>
</evidence>
<dbReference type="SUPFAM" id="SSF103039">
    <property type="entry name" value="CheC-like"/>
    <property type="match status" value="1"/>
</dbReference>
<keyword evidence="10" id="KW-0975">Bacterial flagellum</keyword>
<dbReference type="PANTHER" id="PTHR30034">
    <property type="entry name" value="FLAGELLAR MOTOR SWITCH PROTEIN FLIM"/>
    <property type="match status" value="1"/>
</dbReference>
<evidence type="ECO:0000313" key="13">
    <source>
        <dbReference type="EMBL" id="QCI24186.1"/>
    </source>
</evidence>
<evidence type="ECO:0000256" key="8">
    <source>
        <dbReference type="ARBA" id="ARBA00022779"/>
    </source>
</evidence>
<dbReference type="InterPro" id="IPR001172">
    <property type="entry name" value="FliN_T3SS_HrcQb"/>
</dbReference>
<accession>A0A4D6Y3K8</accession>
<reference evidence="13 14" key="1">
    <citation type="submission" date="2018-12" db="EMBL/GenBank/DDBJ databases">
        <authorList>
            <person name="Chong R.A."/>
        </authorList>
    </citation>
    <scope>NUCLEOTIDE SEQUENCE [LARGE SCALE GENOMIC DNA]</scope>
    <source>
        <strain evidence="13 14">Mst</strain>
    </source>
</reference>
<feature type="domain" description="Flagellar motor switch protein FliN-like C-terminal" evidence="12">
    <location>
        <begin position="372"/>
        <end position="440"/>
    </location>
</feature>
<protein>
    <recommendedName>
        <fullName evidence="5">Flagellar motor switch protein FliM</fullName>
    </recommendedName>
</protein>
<proteinExistence type="inferred from homology"/>
<dbReference type="InterPro" id="IPR001689">
    <property type="entry name" value="Flag_FliM"/>
</dbReference>
<keyword evidence="6" id="KW-1003">Cell membrane</keyword>
<evidence type="ECO:0000256" key="7">
    <source>
        <dbReference type="ARBA" id="ARBA00022500"/>
    </source>
</evidence>
<dbReference type="InterPro" id="IPR036429">
    <property type="entry name" value="SpoA-like_sf"/>
</dbReference>
<dbReference type="SUPFAM" id="SSF101801">
    <property type="entry name" value="Surface presentation of antigens (SPOA)"/>
    <property type="match status" value="2"/>
</dbReference>
<organism evidence="13 14">
    <name type="scientific">Buchnera aphidicola</name>
    <name type="common">Muscaphis stroyani</name>
    <dbReference type="NCBI Taxonomy" id="1241869"/>
    <lineage>
        <taxon>Bacteria</taxon>
        <taxon>Pseudomonadati</taxon>
        <taxon>Pseudomonadota</taxon>
        <taxon>Gammaproteobacteria</taxon>
        <taxon>Enterobacterales</taxon>
        <taxon>Erwiniaceae</taxon>
        <taxon>Buchnera</taxon>
    </lineage>
</organism>
<name>A0A4D6Y3K8_9GAMM</name>
<evidence type="ECO:0000256" key="11">
    <source>
        <dbReference type="ARBA" id="ARBA00025044"/>
    </source>
</evidence>
<feature type="domain" description="Flagellar motor switch protein FliN-like C-terminal" evidence="12">
    <location>
        <begin position="230"/>
        <end position="298"/>
    </location>
</feature>
<evidence type="ECO:0000259" key="12">
    <source>
        <dbReference type="Pfam" id="PF01052"/>
    </source>
</evidence>
<evidence type="ECO:0000256" key="6">
    <source>
        <dbReference type="ARBA" id="ARBA00022475"/>
    </source>
</evidence>
<dbReference type="InterPro" id="IPR001543">
    <property type="entry name" value="FliN-like_C"/>
</dbReference>
<dbReference type="PRINTS" id="PR00956">
    <property type="entry name" value="FLGMOTORFLIN"/>
</dbReference>